<dbReference type="OrthoDB" id="3196553at2"/>
<dbReference type="InterPro" id="IPR028090">
    <property type="entry name" value="JAB_dom_prok"/>
</dbReference>
<sequence length="132" mass="15030">MLRMTRAQWQALVDHARREAPNECCGYMRLLDGRVDEVFPAENIRRSPYGYELGFEALMAANDLEDAGYGVAIYHSHPRSPAQPSQTDINLANYPDWLQVIVSLADPDRPQVRAFWIVDGQVREEPIEVEDG</sequence>
<evidence type="ECO:0000256" key="3">
    <source>
        <dbReference type="ARBA" id="ARBA00022801"/>
    </source>
</evidence>
<evidence type="ECO:0000313" key="7">
    <source>
        <dbReference type="EMBL" id="SEH12745.1"/>
    </source>
</evidence>
<dbReference type="PANTHER" id="PTHR34858:SF1">
    <property type="entry name" value="CYSO-CYSTEINE PEPTIDASE"/>
    <property type="match status" value="1"/>
</dbReference>
<dbReference type="STRING" id="29539.SAMN02745716_1191"/>
<feature type="domain" description="JAB1/MPN/MOV34 metalloenzyme" evidence="6">
    <location>
        <begin position="1"/>
        <end position="127"/>
    </location>
</feature>
<gene>
    <name evidence="7" type="ORF">SAMN02745716_1191</name>
</gene>
<accession>A0A1H6FSP0</accession>
<evidence type="ECO:0000256" key="1">
    <source>
        <dbReference type="ARBA" id="ARBA00022670"/>
    </source>
</evidence>
<evidence type="ECO:0000256" key="4">
    <source>
        <dbReference type="ARBA" id="ARBA00022833"/>
    </source>
</evidence>
<dbReference type="CDD" id="cd08070">
    <property type="entry name" value="MPN_like"/>
    <property type="match status" value="1"/>
</dbReference>
<evidence type="ECO:0000259" key="6">
    <source>
        <dbReference type="SMART" id="SM00232"/>
    </source>
</evidence>
<dbReference type="InterPro" id="IPR051929">
    <property type="entry name" value="VirAsm_ModProt"/>
</dbReference>
<keyword evidence="8" id="KW-1185">Reference proteome</keyword>
<proteinExistence type="predicted"/>
<dbReference type="SUPFAM" id="SSF102712">
    <property type="entry name" value="JAB1/MPN domain"/>
    <property type="match status" value="1"/>
</dbReference>
<dbReference type="PANTHER" id="PTHR34858">
    <property type="entry name" value="CYSO-CYSTEINE PEPTIDASE"/>
    <property type="match status" value="1"/>
</dbReference>
<keyword evidence="7" id="KW-0647">Proteasome</keyword>
<name>A0A1H6FSP0_THEAL</name>
<protein>
    <submittedName>
        <fullName evidence="7">Proteasome lid subunit RPN8/RPN11, contains Jab1/MPN metalloenzyme (JAMM) motif</fullName>
    </submittedName>
</protein>
<dbReference type="SMART" id="SM00232">
    <property type="entry name" value="JAB_MPN"/>
    <property type="match status" value="1"/>
</dbReference>
<dbReference type="EMBL" id="FNWJ01000001">
    <property type="protein sequence ID" value="SEH12745.1"/>
    <property type="molecule type" value="Genomic_DNA"/>
</dbReference>
<evidence type="ECO:0000256" key="5">
    <source>
        <dbReference type="ARBA" id="ARBA00023049"/>
    </source>
</evidence>
<evidence type="ECO:0000256" key="2">
    <source>
        <dbReference type="ARBA" id="ARBA00022723"/>
    </source>
</evidence>
<keyword evidence="5" id="KW-0482">Metalloprotease</keyword>
<evidence type="ECO:0000313" key="8">
    <source>
        <dbReference type="Proteomes" id="UP000222056"/>
    </source>
</evidence>
<dbReference type="GO" id="GO:0008270">
    <property type="term" value="F:zinc ion binding"/>
    <property type="evidence" value="ECO:0007669"/>
    <property type="project" value="TreeGrafter"/>
</dbReference>
<keyword evidence="3" id="KW-0378">Hydrolase</keyword>
<dbReference type="GO" id="GO:0008235">
    <property type="term" value="F:metalloexopeptidase activity"/>
    <property type="evidence" value="ECO:0007669"/>
    <property type="project" value="TreeGrafter"/>
</dbReference>
<reference evidence="8" key="1">
    <citation type="submission" date="2016-10" db="EMBL/GenBank/DDBJ databases">
        <authorList>
            <person name="Varghese N."/>
            <person name="Submissions S."/>
        </authorList>
    </citation>
    <scope>NUCLEOTIDE SEQUENCE [LARGE SCALE GENOMIC DNA]</scope>
    <source>
        <strain evidence="8">ATCC 35263</strain>
    </source>
</reference>
<dbReference type="Pfam" id="PF14464">
    <property type="entry name" value="Prok-JAB"/>
    <property type="match status" value="1"/>
</dbReference>
<keyword evidence="1" id="KW-0645">Protease</keyword>
<dbReference type="GO" id="GO:0006508">
    <property type="term" value="P:proteolysis"/>
    <property type="evidence" value="ECO:0007669"/>
    <property type="project" value="UniProtKB-KW"/>
</dbReference>
<dbReference type="AlphaFoldDB" id="A0A1H6FSP0"/>
<keyword evidence="2" id="KW-0479">Metal-binding</keyword>
<dbReference type="Proteomes" id="UP000222056">
    <property type="component" value="Unassembled WGS sequence"/>
</dbReference>
<dbReference type="GO" id="GO:0000502">
    <property type="term" value="C:proteasome complex"/>
    <property type="evidence" value="ECO:0007669"/>
    <property type="project" value="UniProtKB-KW"/>
</dbReference>
<keyword evidence="4" id="KW-0862">Zinc</keyword>
<dbReference type="InterPro" id="IPR000555">
    <property type="entry name" value="JAMM/MPN+_dom"/>
</dbReference>
<organism evidence="7 8">
    <name type="scientific">Thermoleophilum album</name>
    <dbReference type="NCBI Taxonomy" id="29539"/>
    <lineage>
        <taxon>Bacteria</taxon>
        <taxon>Bacillati</taxon>
        <taxon>Actinomycetota</taxon>
        <taxon>Thermoleophilia</taxon>
        <taxon>Thermoleophilales</taxon>
        <taxon>Thermoleophilaceae</taxon>
        <taxon>Thermoleophilum</taxon>
    </lineage>
</organism>
<dbReference type="Gene3D" id="3.40.140.10">
    <property type="entry name" value="Cytidine Deaminase, domain 2"/>
    <property type="match status" value="1"/>
</dbReference>